<dbReference type="PANTHER" id="PTHR10041:SF7">
    <property type="entry name" value="COLIPASE-LIKE PROTEIN 1"/>
    <property type="match status" value="1"/>
</dbReference>
<dbReference type="Ensembl" id="ENSOCUT00000050694.1">
    <property type="protein sequence ID" value="ENSOCUP00000046563.1"/>
    <property type="gene ID" value="ENSOCUG00000005183.4"/>
</dbReference>
<dbReference type="Gene3D" id="2.10.80.10">
    <property type="entry name" value="Lipase, subunit A"/>
    <property type="match status" value="1"/>
</dbReference>
<dbReference type="GO" id="GO:0005576">
    <property type="term" value="C:extracellular region"/>
    <property type="evidence" value="ECO:0007669"/>
    <property type="project" value="InterPro"/>
</dbReference>
<proteinExistence type="predicted"/>
<evidence type="ECO:0000313" key="2">
    <source>
        <dbReference type="Proteomes" id="UP000001811"/>
    </source>
</evidence>
<organism evidence="1 2">
    <name type="scientific">Oryctolagus cuniculus</name>
    <name type="common">Rabbit</name>
    <dbReference type="NCBI Taxonomy" id="9986"/>
    <lineage>
        <taxon>Eukaryota</taxon>
        <taxon>Metazoa</taxon>
        <taxon>Chordata</taxon>
        <taxon>Craniata</taxon>
        <taxon>Vertebrata</taxon>
        <taxon>Euteleostomi</taxon>
        <taxon>Mammalia</taxon>
        <taxon>Eutheria</taxon>
        <taxon>Euarchontoglires</taxon>
        <taxon>Glires</taxon>
        <taxon>Lagomorpha</taxon>
        <taxon>Leporidae</taxon>
        <taxon>Oryctolagus</taxon>
    </lineage>
</organism>
<reference evidence="1" key="2">
    <citation type="submission" date="2025-08" db="UniProtKB">
        <authorList>
            <consortium name="Ensembl"/>
        </authorList>
    </citation>
    <scope>IDENTIFICATION</scope>
    <source>
        <strain evidence="1">Thorbecke</strain>
    </source>
</reference>
<dbReference type="SMART" id="SM00023">
    <property type="entry name" value="COLIPASE"/>
    <property type="match status" value="1"/>
</dbReference>
<dbReference type="EMBL" id="AAGW02017817">
    <property type="status" value="NOT_ANNOTATED_CDS"/>
    <property type="molecule type" value="Genomic_DNA"/>
</dbReference>
<gene>
    <name evidence="1" type="primary">CLPSL1</name>
</gene>
<dbReference type="PANTHER" id="PTHR10041">
    <property type="entry name" value="COLIPASE"/>
    <property type="match status" value="1"/>
</dbReference>
<evidence type="ECO:0000313" key="1">
    <source>
        <dbReference type="Ensembl" id="ENSOCUP00000046563.1"/>
    </source>
</evidence>
<dbReference type="GO" id="GO:0016042">
    <property type="term" value="P:lipid catabolic process"/>
    <property type="evidence" value="ECO:0007669"/>
    <property type="project" value="InterPro"/>
</dbReference>
<reference evidence="1 2" key="1">
    <citation type="journal article" date="2011" name="Nature">
        <title>A high-resolution map of human evolutionary constraint using 29 mammals.</title>
        <authorList>
            <person name="Lindblad-Toh K."/>
            <person name="Garber M."/>
            <person name="Zuk O."/>
            <person name="Lin M.F."/>
            <person name="Parker B.J."/>
            <person name="Washietl S."/>
            <person name="Kheradpour P."/>
            <person name="Ernst J."/>
            <person name="Jordan G."/>
            <person name="Mauceli E."/>
            <person name="Ward L.D."/>
            <person name="Lowe C.B."/>
            <person name="Holloway A.K."/>
            <person name="Clamp M."/>
            <person name="Gnerre S."/>
            <person name="Alfoldi J."/>
            <person name="Beal K."/>
            <person name="Chang J."/>
            <person name="Clawson H."/>
            <person name="Cuff J."/>
            <person name="Di Palma F."/>
            <person name="Fitzgerald S."/>
            <person name="Flicek P."/>
            <person name="Guttman M."/>
            <person name="Hubisz M.J."/>
            <person name="Jaffe D.B."/>
            <person name="Jungreis I."/>
            <person name="Kent W.J."/>
            <person name="Kostka D."/>
            <person name="Lara M."/>
            <person name="Martins A.L."/>
            <person name="Massingham T."/>
            <person name="Moltke I."/>
            <person name="Raney B.J."/>
            <person name="Rasmussen M.D."/>
            <person name="Robinson J."/>
            <person name="Stark A."/>
            <person name="Vilella A.J."/>
            <person name="Wen J."/>
            <person name="Xie X."/>
            <person name="Zody M.C."/>
            <person name="Baldwin J."/>
            <person name="Bloom T."/>
            <person name="Chin C.W."/>
            <person name="Heiman D."/>
            <person name="Nicol R."/>
            <person name="Nusbaum C."/>
            <person name="Young S."/>
            <person name="Wilkinson J."/>
            <person name="Worley K.C."/>
            <person name="Kovar C.L."/>
            <person name="Muzny D.M."/>
            <person name="Gibbs R.A."/>
            <person name="Cree A."/>
            <person name="Dihn H.H."/>
            <person name="Fowler G."/>
            <person name="Jhangiani S."/>
            <person name="Joshi V."/>
            <person name="Lee S."/>
            <person name="Lewis L.R."/>
            <person name="Nazareth L.V."/>
            <person name="Okwuonu G."/>
            <person name="Santibanez J."/>
            <person name="Warren W.C."/>
            <person name="Mardis E.R."/>
            <person name="Weinstock G.M."/>
            <person name="Wilson R.K."/>
            <person name="Delehaunty K."/>
            <person name="Dooling D."/>
            <person name="Fronik C."/>
            <person name="Fulton L."/>
            <person name="Fulton B."/>
            <person name="Graves T."/>
            <person name="Minx P."/>
            <person name="Sodergren E."/>
            <person name="Birney E."/>
            <person name="Margulies E.H."/>
            <person name="Herrero J."/>
            <person name="Green E.D."/>
            <person name="Haussler D."/>
            <person name="Siepel A."/>
            <person name="Goldman N."/>
            <person name="Pollard K.S."/>
            <person name="Pedersen J.S."/>
            <person name="Lander E.S."/>
            <person name="Kellis M."/>
        </authorList>
    </citation>
    <scope>NUCLEOTIDE SEQUENCE [LARGE SCALE GENOMIC DNA]</scope>
    <source>
        <strain evidence="1 2">Thorbecke inbred</strain>
    </source>
</reference>
<dbReference type="Proteomes" id="UP000001811">
    <property type="component" value="Chromosome 12"/>
</dbReference>
<accession>A0A5F9DLT9</accession>
<reference evidence="1" key="3">
    <citation type="submission" date="2025-09" db="UniProtKB">
        <authorList>
            <consortium name="Ensembl"/>
        </authorList>
    </citation>
    <scope>IDENTIFICATION</scope>
    <source>
        <strain evidence="1">Thorbecke</strain>
    </source>
</reference>
<dbReference type="GeneTree" id="ENSGT00510000049845"/>
<protein>
    <recommendedName>
        <fullName evidence="3">Colipase like 1</fullName>
    </recommendedName>
</protein>
<dbReference type="GO" id="GO:0032094">
    <property type="term" value="P:response to food"/>
    <property type="evidence" value="ECO:0007669"/>
    <property type="project" value="TreeGrafter"/>
</dbReference>
<dbReference type="PROSITE" id="PS51342">
    <property type="entry name" value="COLIPASE_2"/>
    <property type="match status" value="1"/>
</dbReference>
<dbReference type="PRINTS" id="PR00128">
    <property type="entry name" value="COLIPASE"/>
</dbReference>
<evidence type="ECO:0008006" key="3">
    <source>
        <dbReference type="Google" id="ProtNLM"/>
    </source>
</evidence>
<dbReference type="AlphaFoldDB" id="A0A5F9DLT9"/>
<sequence>MILAGKAVPGPGVVCHWPCTGSSRQRPLCSHLHLRAWNSACHTIGGGACWLGDRDTSGAFCVAVGAQGFTGDKTNFCSSKNSNINEICIQSSRCKSGCCRRAPEICESYCSRRGSEGHLCHTQMFSGLYNECPCQLNLTCVFPKNQKSFHIIYGRCQKMAKKKQTKKGFF</sequence>
<dbReference type="GO" id="GO:0007586">
    <property type="term" value="P:digestion"/>
    <property type="evidence" value="ECO:0007669"/>
    <property type="project" value="InterPro"/>
</dbReference>
<dbReference type="SMR" id="A0A5F9DLT9"/>
<keyword evidence="2" id="KW-1185">Reference proteome</keyword>
<dbReference type="InterPro" id="IPR001981">
    <property type="entry name" value="Colipase"/>
</dbReference>
<dbReference type="GO" id="GO:0008047">
    <property type="term" value="F:enzyme activator activity"/>
    <property type="evidence" value="ECO:0007669"/>
    <property type="project" value="InterPro"/>
</dbReference>
<dbReference type="Bgee" id="ENSOCUG00000005183">
    <property type="expression patterns" value="Expressed in testis and 3 other cell types or tissues"/>
</dbReference>
<dbReference type="InParanoid" id="A0A5F9DLT9"/>
<name>A0A5F9DLT9_RABIT</name>